<sequence length="115" mass="12291">MCVKLLPAILLVHVGIVAVSLVAVLSLAELYGGAVTATQPSMGLLNMTVLHGGHRNHLPATRQHGISIWAESMALDTRQGNLEYCLDIASTPVDVHLHADSTDTEVSAYRLMHAL</sequence>
<dbReference type="HOGENOM" id="CLU_2305586_0_0_1"/>
<evidence type="ECO:0000313" key="1">
    <source>
        <dbReference type="EMBL" id="EUC42046.1"/>
    </source>
</evidence>
<organism evidence="1 2">
    <name type="scientific">Bipolaris oryzae ATCC 44560</name>
    <dbReference type="NCBI Taxonomy" id="930090"/>
    <lineage>
        <taxon>Eukaryota</taxon>
        <taxon>Fungi</taxon>
        <taxon>Dikarya</taxon>
        <taxon>Ascomycota</taxon>
        <taxon>Pezizomycotina</taxon>
        <taxon>Dothideomycetes</taxon>
        <taxon>Pleosporomycetidae</taxon>
        <taxon>Pleosporales</taxon>
        <taxon>Pleosporineae</taxon>
        <taxon>Pleosporaceae</taxon>
        <taxon>Bipolaris</taxon>
    </lineage>
</organism>
<keyword evidence="2" id="KW-1185">Reference proteome</keyword>
<dbReference type="EMBL" id="KI964075">
    <property type="protein sequence ID" value="EUC42046.1"/>
    <property type="molecule type" value="Genomic_DNA"/>
</dbReference>
<accession>W6ZEU8</accession>
<dbReference type="AlphaFoldDB" id="W6ZEU8"/>
<gene>
    <name evidence="1" type="ORF">COCMIDRAFT_104546</name>
</gene>
<proteinExistence type="predicted"/>
<evidence type="ECO:0000313" key="2">
    <source>
        <dbReference type="Proteomes" id="UP000054032"/>
    </source>
</evidence>
<name>W6ZEU8_COCMI</name>
<dbReference type="RefSeq" id="XP_007691442.1">
    <property type="nucleotide sequence ID" value="XM_007693252.1"/>
</dbReference>
<reference evidence="1 2" key="1">
    <citation type="journal article" date="2013" name="PLoS Genet.">
        <title>Comparative genome structure, secondary metabolite, and effector coding capacity across Cochliobolus pathogens.</title>
        <authorList>
            <person name="Condon B.J."/>
            <person name="Leng Y."/>
            <person name="Wu D."/>
            <person name="Bushley K.E."/>
            <person name="Ohm R.A."/>
            <person name="Otillar R."/>
            <person name="Martin J."/>
            <person name="Schackwitz W."/>
            <person name="Grimwood J."/>
            <person name="MohdZainudin N."/>
            <person name="Xue C."/>
            <person name="Wang R."/>
            <person name="Manning V.A."/>
            <person name="Dhillon B."/>
            <person name="Tu Z.J."/>
            <person name="Steffenson B.J."/>
            <person name="Salamov A."/>
            <person name="Sun H."/>
            <person name="Lowry S."/>
            <person name="LaButti K."/>
            <person name="Han J."/>
            <person name="Copeland A."/>
            <person name="Lindquist E."/>
            <person name="Barry K."/>
            <person name="Schmutz J."/>
            <person name="Baker S.E."/>
            <person name="Ciuffetti L.M."/>
            <person name="Grigoriev I.V."/>
            <person name="Zhong S."/>
            <person name="Turgeon B.G."/>
        </authorList>
    </citation>
    <scope>NUCLEOTIDE SEQUENCE [LARGE SCALE GENOMIC DNA]</scope>
    <source>
        <strain evidence="1 2">ATCC 44560</strain>
    </source>
</reference>
<dbReference type="GeneID" id="19118531"/>
<protein>
    <submittedName>
        <fullName evidence="1">Uncharacterized protein</fullName>
    </submittedName>
</protein>
<dbReference type="OrthoDB" id="3692843at2759"/>
<dbReference type="Proteomes" id="UP000054032">
    <property type="component" value="Unassembled WGS sequence"/>
</dbReference>
<dbReference type="KEGG" id="bor:COCMIDRAFT_104546"/>